<feature type="domain" description="C2H2-type" evidence="12">
    <location>
        <begin position="235"/>
        <end position="262"/>
    </location>
</feature>
<dbReference type="AlphaFoldDB" id="A0A7N9IB70"/>
<keyword evidence="8" id="KW-0238">DNA-binding</keyword>
<name>A0A7N9IB70_MACFA</name>
<dbReference type="PROSITE" id="PS00028">
    <property type="entry name" value="ZINC_FINGER_C2H2_1"/>
    <property type="match status" value="7"/>
</dbReference>
<dbReference type="SUPFAM" id="SSF57667">
    <property type="entry name" value="beta-beta-alpha zinc fingers"/>
    <property type="match status" value="5"/>
</dbReference>
<feature type="domain" description="C2H2-type" evidence="12">
    <location>
        <begin position="99"/>
        <end position="126"/>
    </location>
</feature>
<evidence type="ECO:0000256" key="5">
    <source>
        <dbReference type="ARBA" id="ARBA00022771"/>
    </source>
</evidence>
<evidence type="ECO:0000256" key="7">
    <source>
        <dbReference type="ARBA" id="ARBA00023015"/>
    </source>
</evidence>
<feature type="domain" description="C2H2-type" evidence="12">
    <location>
        <begin position="183"/>
        <end position="209"/>
    </location>
</feature>
<keyword evidence="7" id="KW-0805">Transcription regulation</keyword>
<keyword evidence="10" id="KW-0539">Nucleus</keyword>
<dbReference type="GO" id="GO:0005634">
    <property type="term" value="C:nucleus"/>
    <property type="evidence" value="ECO:0007669"/>
    <property type="project" value="UniProtKB-SubCell"/>
</dbReference>
<protein>
    <recommendedName>
        <fullName evidence="12">C2H2-type domain-containing protein</fullName>
    </recommendedName>
</protein>
<dbReference type="GO" id="GO:0000981">
    <property type="term" value="F:DNA-binding transcription factor activity, RNA polymerase II-specific"/>
    <property type="evidence" value="ECO:0007669"/>
    <property type="project" value="TreeGrafter"/>
</dbReference>
<evidence type="ECO:0000256" key="9">
    <source>
        <dbReference type="ARBA" id="ARBA00023163"/>
    </source>
</evidence>
<dbReference type="Proteomes" id="UP000233100">
    <property type="component" value="Unplaced"/>
</dbReference>
<sequence length="398" mass="45221">MGFARFFSEESLQRSDAGNLQEPGFCRNHMVQRLCESKEGSQYGQVVSHIPNLDLNENISTGLKQCECSICGKVFVHHSLLNRHILAHSGYKPYGEKQYKCEQCGKLFVSVPGVRRHRIMHSGNPAYKCTICGKAFHFLNSVERHQRTHTGEKPYKCKQCGKAFTVSGSCLIHGRTHTGEKPYECKECGKTLRFSCFKMHERTHTGERCTKCDKAFSCSTSLHDHGSIHTGERPYECKQCGKAFSCLSSLCNHRSTHTGEKPYECKQCDQAFSRLSSLHLHERIHTGEKPYECKRCDVHTEAVQAALAKHKEWKMAVPMPSKRRSLVVQTSMDAYTPPGQRNLEPIKSQHLAPSFYQPLAITSQLPFLWICPFWTPVVRRIVQCMTFGVTFGADIFHV</sequence>
<dbReference type="SMART" id="SM00355">
    <property type="entry name" value="ZnF_C2H2"/>
    <property type="match status" value="8"/>
</dbReference>
<proteinExistence type="inferred from homology"/>
<dbReference type="InterPro" id="IPR036236">
    <property type="entry name" value="Znf_C2H2_sf"/>
</dbReference>
<dbReference type="PROSITE" id="PS50157">
    <property type="entry name" value="ZINC_FINGER_C2H2_2"/>
    <property type="match status" value="8"/>
</dbReference>
<dbReference type="GeneTree" id="ENSGT00940000164691"/>
<dbReference type="Ensembl" id="ENSMFAT00000089349.1">
    <property type="protein sequence ID" value="ENSMFAP00000049911.1"/>
    <property type="gene ID" value="ENSMFAG00000058083.1"/>
</dbReference>
<dbReference type="GO" id="GO:0000977">
    <property type="term" value="F:RNA polymerase II transcription regulatory region sequence-specific DNA binding"/>
    <property type="evidence" value="ECO:0007669"/>
    <property type="project" value="TreeGrafter"/>
</dbReference>
<evidence type="ECO:0000256" key="3">
    <source>
        <dbReference type="ARBA" id="ARBA00022723"/>
    </source>
</evidence>
<evidence type="ECO:0000313" key="13">
    <source>
        <dbReference type="Ensembl" id="ENSMFAP00000049911.1"/>
    </source>
</evidence>
<feature type="domain" description="C2H2-type" evidence="12">
    <location>
        <begin position="66"/>
        <end position="93"/>
    </location>
</feature>
<keyword evidence="5 11" id="KW-0863">Zinc-finger</keyword>
<dbReference type="Pfam" id="PF00096">
    <property type="entry name" value="zf-C2H2"/>
    <property type="match status" value="2"/>
</dbReference>
<comment type="subcellular location">
    <subcellularLocation>
        <location evidence="1">Nucleus</location>
    </subcellularLocation>
</comment>
<evidence type="ECO:0000256" key="1">
    <source>
        <dbReference type="ARBA" id="ARBA00004123"/>
    </source>
</evidence>
<evidence type="ECO:0000256" key="4">
    <source>
        <dbReference type="ARBA" id="ARBA00022737"/>
    </source>
</evidence>
<keyword evidence="3" id="KW-0479">Metal-binding</keyword>
<keyword evidence="9" id="KW-0804">Transcription</keyword>
<dbReference type="PANTHER" id="PTHR24381:SF386">
    <property type="entry name" value="ZINC FINGER PROTEIN 669"/>
    <property type="match status" value="1"/>
</dbReference>
<evidence type="ECO:0000256" key="8">
    <source>
        <dbReference type="ARBA" id="ARBA00023125"/>
    </source>
</evidence>
<dbReference type="Gene3D" id="3.30.160.60">
    <property type="entry name" value="Classic Zinc Finger"/>
    <property type="match status" value="8"/>
</dbReference>
<feature type="domain" description="C2H2-type" evidence="12">
    <location>
        <begin position="207"/>
        <end position="234"/>
    </location>
</feature>
<keyword evidence="14" id="KW-1185">Reference proteome</keyword>
<dbReference type="FunFam" id="3.30.160.60:FF:000193">
    <property type="entry name" value="Zinc finger protein 300"/>
    <property type="match status" value="1"/>
</dbReference>
<dbReference type="FunFam" id="3.30.160.60:FF:000240">
    <property type="entry name" value="Zinc finger protein 250"/>
    <property type="match status" value="2"/>
</dbReference>
<dbReference type="FunFam" id="3.30.160.60:FF:002343">
    <property type="entry name" value="Zinc finger protein 33A"/>
    <property type="match status" value="1"/>
</dbReference>
<feature type="domain" description="C2H2-type" evidence="12">
    <location>
        <begin position="155"/>
        <end position="182"/>
    </location>
</feature>
<evidence type="ECO:0000256" key="11">
    <source>
        <dbReference type="PROSITE-ProRule" id="PRU00042"/>
    </source>
</evidence>
<dbReference type="FunFam" id="3.30.160.60:FF:002010">
    <property type="entry name" value="Zinc finger, C2H2 type"/>
    <property type="match status" value="1"/>
</dbReference>
<comment type="similarity">
    <text evidence="2">Belongs to the krueppel C2H2-type zinc-finger protein family.</text>
</comment>
<dbReference type="FunFam" id="3.30.160.60:FF:002254">
    <property type="entry name" value="Zinc finger protein 540"/>
    <property type="match status" value="1"/>
</dbReference>
<dbReference type="InterPro" id="IPR013087">
    <property type="entry name" value="Znf_C2H2_type"/>
</dbReference>
<feature type="domain" description="C2H2-type" evidence="12">
    <location>
        <begin position="263"/>
        <end position="290"/>
    </location>
</feature>
<dbReference type="GO" id="GO:0008270">
    <property type="term" value="F:zinc ion binding"/>
    <property type="evidence" value="ECO:0007669"/>
    <property type="project" value="UniProtKB-KW"/>
</dbReference>
<accession>A0A7N9IB70</accession>
<keyword evidence="6" id="KW-0862">Zinc</keyword>
<keyword evidence="4" id="KW-0677">Repeat</keyword>
<evidence type="ECO:0000313" key="14">
    <source>
        <dbReference type="Proteomes" id="UP000233100"/>
    </source>
</evidence>
<evidence type="ECO:0000256" key="10">
    <source>
        <dbReference type="ARBA" id="ARBA00023242"/>
    </source>
</evidence>
<dbReference type="Pfam" id="PF13465">
    <property type="entry name" value="zf-H2C2_2"/>
    <property type="match status" value="1"/>
</dbReference>
<feature type="domain" description="C2H2-type" evidence="12">
    <location>
        <begin position="127"/>
        <end position="154"/>
    </location>
</feature>
<evidence type="ECO:0000256" key="2">
    <source>
        <dbReference type="ARBA" id="ARBA00006991"/>
    </source>
</evidence>
<dbReference type="PANTHER" id="PTHR24381">
    <property type="entry name" value="ZINC FINGER PROTEIN"/>
    <property type="match status" value="1"/>
</dbReference>
<reference evidence="13" key="2">
    <citation type="submission" date="2025-09" db="UniProtKB">
        <authorList>
            <consortium name="Ensembl"/>
        </authorList>
    </citation>
    <scope>IDENTIFICATION</scope>
</reference>
<evidence type="ECO:0000256" key="6">
    <source>
        <dbReference type="ARBA" id="ARBA00022833"/>
    </source>
</evidence>
<evidence type="ECO:0000259" key="12">
    <source>
        <dbReference type="PROSITE" id="PS50157"/>
    </source>
</evidence>
<dbReference type="Pfam" id="PF13912">
    <property type="entry name" value="zf-C2H2_6"/>
    <property type="match status" value="1"/>
</dbReference>
<dbReference type="FunFam" id="3.30.160.60:FF:002280">
    <property type="entry name" value="Zinc finger protein 669"/>
    <property type="match status" value="1"/>
</dbReference>
<organism evidence="13 14">
    <name type="scientific">Macaca fascicularis</name>
    <name type="common">Crab-eating macaque</name>
    <name type="synonym">Cynomolgus monkey</name>
    <dbReference type="NCBI Taxonomy" id="9541"/>
    <lineage>
        <taxon>Eukaryota</taxon>
        <taxon>Metazoa</taxon>
        <taxon>Chordata</taxon>
        <taxon>Craniata</taxon>
        <taxon>Vertebrata</taxon>
        <taxon>Euteleostomi</taxon>
        <taxon>Mammalia</taxon>
        <taxon>Eutheria</taxon>
        <taxon>Euarchontoglires</taxon>
        <taxon>Primates</taxon>
        <taxon>Haplorrhini</taxon>
        <taxon>Catarrhini</taxon>
        <taxon>Cercopithecidae</taxon>
        <taxon>Cercopithecinae</taxon>
        <taxon>Macaca</taxon>
    </lineage>
</organism>
<reference evidence="13" key="1">
    <citation type="submission" date="2025-08" db="UniProtKB">
        <authorList>
            <consortium name="Ensembl"/>
        </authorList>
    </citation>
    <scope>IDENTIFICATION</scope>
</reference>